<feature type="transmembrane region" description="Helical" evidence="1">
    <location>
        <begin position="53"/>
        <end position="71"/>
    </location>
</feature>
<dbReference type="SUPFAM" id="SSF51206">
    <property type="entry name" value="cAMP-binding domain-like"/>
    <property type="match status" value="1"/>
</dbReference>
<dbReference type="InterPro" id="IPR014710">
    <property type="entry name" value="RmlC-like_jellyroll"/>
</dbReference>
<dbReference type="PROSITE" id="PS50042">
    <property type="entry name" value="CNMP_BINDING_3"/>
    <property type="match status" value="1"/>
</dbReference>
<keyword evidence="1" id="KW-0472">Membrane</keyword>
<sequence>MALEILFHVGNAITLIAFLFRDQIQLRAVMILSMALQALYYTWLPGGPLFDPLLWKILTILLNLVMIVLIMRDRFGYDIEADLRPLFEAIKVLSPGQFRRLAKVAARRSGPVQILSQGVAPDELFYLVKGEAEVVKDGRRLALAPGVFLGEIAFLSGGTATADVFLAEGAEALAWPVGELRQLMARDGRIEIGIRGVLSHDLAAKTAKSHLPAAEPVAAPAP</sequence>
<dbReference type="SMART" id="SM00100">
    <property type="entry name" value="cNMP"/>
    <property type="match status" value="1"/>
</dbReference>
<reference evidence="3 4" key="1">
    <citation type="submission" date="2020-08" db="EMBL/GenBank/DDBJ databases">
        <title>Genomic Encyclopedia of Type Strains, Phase IV (KMG-IV): sequencing the most valuable type-strain genomes for metagenomic binning, comparative biology and taxonomic classification.</title>
        <authorList>
            <person name="Goeker M."/>
        </authorList>
    </citation>
    <scope>NUCLEOTIDE SEQUENCE [LARGE SCALE GENOMIC DNA]</scope>
    <source>
        <strain evidence="3 4">DSM 25966</strain>
    </source>
</reference>
<gene>
    <name evidence="3" type="ORF">GGR25_002315</name>
</gene>
<dbReference type="InterPro" id="IPR000595">
    <property type="entry name" value="cNMP-bd_dom"/>
</dbReference>
<evidence type="ECO:0000259" key="2">
    <source>
        <dbReference type="PROSITE" id="PS50042"/>
    </source>
</evidence>
<dbReference type="EMBL" id="JACIDS010000003">
    <property type="protein sequence ID" value="MBB3931265.1"/>
    <property type="molecule type" value="Genomic_DNA"/>
</dbReference>
<feature type="domain" description="Cyclic nucleotide-binding" evidence="2">
    <location>
        <begin position="114"/>
        <end position="184"/>
    </location>
</feature>
<keyword evidence="4" id="KW-1185">Reference proteome</keyword>
<name>A0A840AS09_9HYPH</name>
<evidence type="ECO:0000313" key="4">
    <source>
        <dbReference type="Proteomes" id="UP000553963"/>
    </source>
</evidence>
<organism evidence="3 4">
    <name type="scientific">Kaistia hirudinis</name>
    <dbReference type="NCBI Taxonomy" id="1293440"/>
    <lineage>
        <taxon>Bacteria</taxon>
        <taxon>Pseudomonadati</taxon>
        <taxon>Pseudomonadota</taxon>
        <taxon>Alphaproteobacteria</taxon>
        <taxon>Hyphomicrobiales</taxon>
        <taxon>Kaistiaceae</taxon>
        <taxon>Kaistia</taxon>
    </lineage>
</organism>
<protein>
    <recommendedName>
        <fullName evidence="2">Cyclic nucleotide-binding domain-containing protein</fullName>
    </recommendedName>
</protein>
<dbReference type="AlphaFoldDB" id="A0A840AS09"/>
<dbReference type="InterPro" id="IPR018490">
    <property type="entry name" value="cNMP-bd_dom_sf"/>
</dbReference>
<dbReference type="InterPro" id="IPR055272">
    <property type="entry name" value="POPDC1-3_dom"/>
</dbReference>
<evidence type="ECO:0000313" key="3">
    <source>
        <dbReference type="EMBL" id="MBB3931265.1"/>
    </source>
</evidence>
<keyword evidence="1" id="KW-0812">Transmembrane</keyword>
<comment type="caution">
    <text evidence="3">The sequence shown here is derived from an EMBL/GenBank/DDBJ whole genome shotgun (WGS) entry which is preliminary data.</text>
</comment>
<keyword evidence="1" id="KW-1133">Transmembrane helix</keyword>
<dbReference type="RefSeq" id="WP_183398923.1">
    <property type="nucleotide sequence ID" value="NZ_JACIDS010000003.1"/>
</dbReference>
<proteinExistence type="predicted"/>
<dbReference type="Pfam" id="PF00027">
    <property type="entry name" value="cNMP_binding"/>
    <property type="match status" value="1"/>
</dbReference>
<accession>A0A840AS09</accession>
<dbReference type="Pfam" id="PF04831">
    <property type="entry name" value="POPDC1-3"/>
    <property type="match status" value="1"/>
</dbReference>
<evidence type="ECO:0000256" key="1">
    <source>
        <dbReference type="SAM" id="Phobius"/>
    </source>
</evidence>
<dbReference type="Proteomes" id="UP000553963">
    <property type="component" value="Unassembled WGS sequence"/>
</dbReference>
<dbReference type="CDD" id="cd00038">
    <property type="entry name" value="CAP_ED"/>
    <property type="match status" value="1"/>
</dbReference>
<dbReference type="Gene3D" id="2.60.120.10">
    <property type="entry name" value="Jelly Rolls"/>
    <property type="match status" value="1"/>
</dbReference>
<feature type="transmembrane region" description="Helical" evidence="1">
    <location>
        <begin position="24"/>
        <end position="41"/>
    </location>
</feature>